<feature type="region of interest" description="Disordered" evidence="1">
    <location>
        <begin position="1"/>
        <end position="23"/>
    </location>
</feature>
<dbReference type="RefSeq" id="WP_190923830.1">
    <property type="nucleotide sequence ID" value="NZ_JACXAC010000003.1"/>
</dbReference>
<accession>A0ABR8JUT6</accession>
<dbReference type="Proteomes" id="UP000606003">
    <property type="component" value="Unassembled WGS sequence"/>
</dbReference>
<evidence type="ECO:0000259" key="2">
    <source>
        <dbReference type="Pfam" id="PF07484"/>
    </source>
</evidence>
<evidence type="ECO:0000313" key="4">
    <source>
        <dbReference type="Proteomes" id="UP000606003"/>
    </source>
</evidence>
<gene>
    <name evidence="3" type="ORF">IC234_09440</name>
</gene>
<dbReference type="InterPro" id="IPR006311">
    <property type="entry name" value="TAT_signal"/>
</dbReference>
<sequence>METPFTPDGPVATSLSEAPHQAEPTRRGWLKGLGALLGGLFLSRAATAGPASVKQVESFTPFLGEIQIFAFGFTPRGWAQCNGQLLPINQNQALFSLLGTQFGGNGQTTFALPDMRSRTPVHFGQSPLGGSYNIGQAAGTETLALTAANLPLHAHGYQAQVSSQNATGTAPVGTAAAVVPPGTDLNGEAVAVLAYAPTPDTGLSPSALANTGGSQPIGRIAPYETLNFCIALGGIFPSPT</sequence>
<organism evidence="3 4">
    <name type="scientific">Hymenobacter armeniacus</name>
    <dbReference type="NCBI Taxonomy" id="2771358"/>
    <lineage>
        <taxon>Bacteria</taxon>
        <taxon>Pseudomonadati</taxon>
        <taxon>Bacteroidota</taxon>
        <taxon>Cytophagia</taxon>
        <taxon>Cytophagales</taxon>
        <taxon>Hymenobacteraceae</taxon>
        <taxon>Hymenobacter</taxon>
    </lineage>
</organism>
<evidence type="ECO:0000256" key="1">
    <source>
        <dbReference type="SAM" id="MobiDB-lite"/>
    </source>
</evidence>
<dbReference type="PROSITE" id="PS51318">
    <property type="entry name" value="TAT"/>
    <property type="match status" value="1"/>
</dbReference>
<evidence type="ECO:0000313" key="3">
    <source>
        <dbReference type="EMBL" id="MBD2722350.1"/>
    </source>
</evidence>
<dbReference type="SUPFAM" id="SSF88874">
    <property type="entry name" value="Receptor-binding domain of short tail fibre protein gp12"/>
    <property type="match status" value="1"/>
</dbReference>
<keyword evidence="4" id="KW-1185">Reference proteome</keyword>
<reference evidence="3 4" key="1">
    <citation type="submission" date="2020-09" db="EMBL/GenBank/DDBJ databases">
        <authorList>
            <person name="Kim M.K."/>
        </authorList>
    </citation>
    <scope>NUCLEOTIDE SEQUENCE [LARGE SCALE GENOMIC DNA]</scope>
    <source>
        <strain evidence="3 4">BT189</strain>
    </source>
</reference>
<comment type="caution">
    <text evidence="3">The sequence shown here is derived from an EMBL/GenBank/DDBJ whole genome shotgun (WGS) entry which is preliminary data.</text>
</comment>
<protein>
    <submittedName>
        <fullName evidence="3">Phage tail protein</fullName>
    </submittedName>
</protein>
<dbReference type="Pfam" id="PF07484">
    <property type="entry name" value="Collar"/>
    <property type="match status" value="1"/>
</dbReference>
<feature type="domain" description="Phage tail collar" evidence="2">
    <location>
        <begin position="64"/>
        <end position="120"/>
    </location>
</feature>
<dbReference type="InterPro" id="IPR011083">
    <property type="entry name" value="Phage_tail_collar_dom"/>
</dbReference>
<dbReference type="EMBL" id="JACXAC010000003">
    <property type="protein sequence ID" value="MBD2722350.1"/>
    <property type="molecule type" value="Genomic_DNA"/>
</dbReference>
<name>A0ABR8JUT6_9BACT</name>
<proteinExistence type="predicted"/>
<dbReference type="InterPro" id="IPR037053">
    <property type="entry name" value="Phage_tail_collar_dom_sf"/>
</dbReference>
<dbReference type="Gene3D" id="3.90.1340.10">
    <property type="entry name" value="Phage tail collar domain"/>
    <property type="match status" value="1"/>
</dbReference>